<reference evidence="1" key="1">
    <citation type="submission" date="2022-02" db="EMBL/GenBank/DDBJ databases">
        <title>Plant Genome Project.</title>
        <authorList>
            <person name="Zhang R.-G."/>
        </authorList>
    </citation>
    <scope>NUCLEOTIDE SEQUENCE</scope>
    <source>
        <strain evidence="1">AT1</strain>
    </source>
</reference>
<name>A0ACC0MPL8_RHOML</name>
<evidence type="ECO:0000313" key="2">
    <source>
        <dbReference type="Proteomes" id="UP001062846"/>
    </source>
</evidence>
<dbReference type="Proteomes" id="UP001062846">
    <property type="component" value="Chromosome 8"/>
</dbReference>
<protein>
    <submittedName>
        <fullName evidence="1">Uncharacterized protein</fullName>
    </submittedName>
</protein>
<sequence>MTFLPTDDVLGRQGSQALGDFGVDLNVEMGEQQREEVESPSPRQSPPADLRKGPMVAEMEVPVGIFPAGYPVDEAYHPLLNAIACAHLETFVLFNPRSAWLGALLLRDLHEVITPWAQQRFNDFTPATETALQEVA</sequence>
<comment type="caution">
    <text evidence="1">The sequence shown here is derived from an EMBL/GenBank/DDBJ whole genome shotgun (WGS) entry which is preliminary data.</text>
</comment>
<dbReference type="EMBL" id="CM046395">
    <property type="protein sequence ID" value="KAI8543003.1"/>
    <property type="molecule type" value="Genomic_DNA"/>
</dbReference>
<evidence type="ECO:0000313" key="1">
    <source>
        <dbReference type="EMBL" id="KAI8543003.1"/>
    </source>
</evidence>
<accession>A0ACC0MPL8</accession>
<keyword evidence="2" id="KW-1185">Reference proteome</keyword>
<proteinExistence type="predicted"/>
<organism evidence="1 2">
    <name type="scientific">Rhododendron molle</name>
    <name type="common">Chinese azalea</name>
    <name type="synonym">Azalea mollis</name>
    <dbReference type="NCBI Taxonomy" id="49168"/>
    <lineage>
        <taxon>Eukaryota</taxon>
        <taxon>Viridiplantae</taxon>
        <taxon>Streptophyta</taxon>
        <taxon>Embryophyta</taxon>
        <taxon>Tracheophyta</taxon>
        <taxon>Spermatophyta</taxon>
        <taxon>Magnoliopsida</taxon>
        <taxon>eudicotyledons</taxon>
        <taxon>Gunneridae</taxon>
        <taxon>Pentapetalae</taxon>
        <taxon>asterids</taxon>
        <taxon>Ericales</taxon>
        <taxon>Ericaceae</taxon>
        <taxon>Ericoideae</taxon>
        <taxon>Rhodoreae</taxon>
        <taxon>Rhododendron</taxon>
    </lineage>
</organism>
<gene>
    <name evidence="1" type="ORF">RHMOL_Rhmol08G0185000</name>
</gene>